<gene>
    <name evidence="1" type="ORF">T190115A13A_230050</name>
</gene>
<dbReference type="Proteomes" id="UP001497602">
    <property type="component" value="Unassembled WGS sequence"/>
</dbReference>
<accession>A0ABM9PLF1</accession>
<dbReference type="EMBL" id="CAXJRC010000015">
    <property type="protein sequence ID" value="CAL2106521.1"/>
    <property type="molecule type" value="Genomic_DNA"/>
</dbReference>
<comment type="caution">
    <text evidence="1">The sequence shown here is derived from an EMBL/GenBank/DDBJ whole genome shotgun (WGS) entry which is preliminary data.</text>
</comment>
<protein>
    <submittedName>
        <fullName evidence="1">Uncharacterized protein</fullName>
    </submittedName>
</protein>
<keyword evidence="2" id="KW-1185">Reference proteome</keyword>
<dbReference type="RefSeq" id="WP_348738279.1">
    <property type="nucleotide sequence ID" value="NZ_CAXJRC010000015.1"/>
</dbReference>
<sequence>MLNSIKLHYNITTTILAKYLRSSYSFVNSLVVGRRQMSLPHYQALIPLHNALALKQPVTELSGAINFIEVEEKECIEHLEKYAKKITESIEKRKETLQALELTRLNWLRGIHACNELLKTNLTQEQQHWIGLRKSHLETRLKERSLIKVLQIQSEVNGLETQHTFLLEEIKRLKAK</sequence>
<evidence type="ECO:0000313" key="1">
    <source>
        <dbReference type="EMBL" id="CAL2106521.1"/>
    </source>
</evidence>
<name>A0ABM9PLF1_9FLAO</name>
<reference evidence="1 2" key="1">
    <citation type="submission" date="2024-05" db="EMBL/GenBank/DDBJ databases">
        <authorList>
            <person name="Duchaud E."/>
        </authorList>
    </citation>
    <scope>NUCLEOTIDE SEQUENCE [LARGE SCALE GENOMIC DNA]</scope>
    <source>
        <strain evidence="1">Ena-SAMPLE-TAB-13-05-2024-13:56:06:370-140305</strain>
    </source>
</reference>
<organism evidence="1 2">
    <name type="scientific">Tenacibaculum vairaonense</name>
    <dbReference type="NCBI Taxonomy" id="3137860"/>
    <lineage>
        <taxon>Bacteria</taxon>
        <taxon>Pseudomonadati</taxon>
        <taxon>Bacteroidota</taxon>
        <taxon>Flavobacteriia</taxon>
        <taxon>Flavobacteriales</taxon>
        <taxon>Flavobacteriaceae</taxon>
        <taxon>Tenacibaculum</taxon>
    </lineage>
</organism>
<evidence type="ECO:0000313" key="2">
    <source>
        <dbReference type="Proteomes" id="UP001497602"/>
    </source>
</evidence>
<proteinExistence type="predicted"/>